<dbReference type="PROSITE" id="PS50893">
    <property type="entry name" value="ABC_TRANSPORTER_2"/>
    <property type="match status" value="2"/>
</dbReference>
<accession>A0A286DVM3</accession>
<keyword evidence="2" id="KW-0813">Transport</keyword>
<dbReference type="Gene3D" id="3.40.50.300">
    <property type="entry name" value="P-loop containing nucleotide triphosphate hydrolases"/>
    <property type="match status" value="2"/>
</dbReference>
<dbReference type="PROSITE" id="PS00211">
    <property type="entry name" value="ABC_TRANSPORTER_1"/>
    <property type="match status" value="2"/>
</dbReference>
<dbReference type="Pfam" id="PF00005">
    <property type="entry name" value="ABC_tran"/>
    <property type="match status" value="2"/>
</dbReference>
<dbReference type="SMART" id="SM00382">
    <property type="entry name" value="AAA"/>
    <property type="match status" value="2"/>
</dbReference>
<dbReference type="PANTHER" id="PTHR43776">
    <property type="entry name" value="TRANSPORT ATP-BINDING PROTEIN"/>
    <property type="match status" value="1"/>
</dbReference>
<evidence type="ECO:0000256" key="2">
    <source>
        <dbReference type="ARBA" id="ARBA00022448"/>
    </source>
</evidence>
<evidence type="ECO:0000256" key="4">
    <source>
        <dbReference type="ARBA" id="ARBA00022840"/>
    </source>
</evidence>
<dbReference type="RefSeq" id="WP_097231146.1">
    <property type="nucleotide sequence ID" value="NZ_OCNE01000007.1"/>
</dbReference>
<dbReference type="InterPro" id="IPR050319">
    <property type="entry name" value="ABC_transp_ATP-bind"/>
</dbReference>
<dbReference type="GO" id="GO:0005524">
    <property type="term" value="F:ATP binding"/>
    <property type="evidence" value="ECO:0007669"/>
    <property type="project" value="UniProtKB-KW"/>
</dbReference>
<dbReference type="InterPro" id="IPR017871">
    <property type="entry name" value="ABC_transporter-like_CS"/>
</dbReference>
<dbReference type="InterPro" id="IPR003439">
    <property type="entry name" value="ABC_transporter-like_ATP-bd"/>
</dbReference>
<evidence type="ECO:0000313" key="6">
    <source>
        <dbReference type="EMBL" id="SOD62673.1"/>
    </source>
</evidence>
<feature type="domain" description="ABC transporter" evidence="5">
    <location>
        <begin position="266"/>
        <end position="488"/>
    </location>
</feature>
<dbReference type="GO" id="GO:0055085">
    <property type="term" value="P:transmembrane transport"/>
    <property type="evidence" value="ECO:0007669"/>
    <property type="project" value="UniProtKB-ARBA"/>
</dbReference>
<dbReference type="CDD" id="cd03257">
    <property type="entry name" value="ABC_NikE_OppD_transporters"/>
    <property type="match status" value="1"/>
</dbReference>
<name>A0A286DVM3_9ACTN</name>
<dbReference type="AlphaFoldDB" id="A0A286DVM3"/>
<evidence type="ECO:0000256" key="3">
    <source>
        <dbReference type="ARBA" id="ARBA00022741"/>
    </source>
</evidence>
<evidence type="ECO:0000259" key="5">
    <source>
        <dbReference type="PROSITE" id="PS50893"/>
    </source>
</evidence>
<dbReference type="SUPFAM" id="SSF52540">
    <property type="entry name" value="P-loop containing nucleoside triphosphate hydrolases"/>
    <property type="match status" value="2"/>
</dbReference>
<evidence type="ECO:0000313" key="7">
    <source>
        <dbReference type="Proteomes" id="UP000219072"/>
    </source>
</evidence>
<dbReference type="PANTHER" id="PTHR43776:SF7">
    <property type="entry name" value="D,D-DIPEPTIDE TRANSPORT ATP-BINDING PROTEIN DDPF-RELATED"/>
    <property type="match status" value="1"/>
</dbReference>
<dbReference type="EMBL" id="OCNE01000007">
    <property type="protein sequence ID" value="SOD62673.1"/>
    <property type="molecule type" value="Genomic_DNA"/>
</dbReference>
<sequence>MDEPHELARVDGLSVGRDAGGPAVLDGVDLTLRAGEVLALAGRSGSGKTTLALSLLGRVREGLGVRAGTVRVAGHDPFTPGGRARVRGGLVGFLGQDPASALNPARRLGGTLREAAAMTGAAGWRASARRERERRVREALSEVDLPADPAFLRRYPHQVSGGQAQRVALAVATMGNPRLLVLDEPTSGLDPALAEDLAARLSARHRGAGGAMLLVSHDRSLTGALADRTLRIEGGRLTTPRRPALVREPGPRPRDARAQADRPALLELVGLRATHGRRVTVEGVSLDVAPGGCTALVGPSGSGKTTVARCLLGLHSSWTGALRLAGSDLATDFRGRSRDQRRALQLVAQDAVAALNPREPVRRALLRPLGGREATGEEAERLLWRVGLSPRSLGRLPHELSGGERQRVNLARALAADPLVLVCDEVTSALDTETRDAVLDLLTELRRAEGLGVVLITHDPEVRATADRVVTLAEGRMAGAGRALAGDGGHP</sequence>
<dbReference type="GO" id="GO:0016887">
    <property type="term" value="F:ATP hydrolysis activity"/>
    <property type="evidence" value="ECO:0007669"/>
    <property type="project" value="InterPro"/>
</dbReference>
<dbReference type="OrthoDB" id="4008250at2"/>
<dbReference type="InterPro" id="IPR027417">
    <property type="entry name" value="P-loop_NTPase"/>
</dbReference>
<keyword evidence="4 6" id="KW-0067">ATP-binding</keyword>
<proteinExistence type="inferred from homology"/>
<evidence type="ECO:0000256" key="1">
    <source>
        <dbReference type="ARBA" id="ARBA00005417"/>
    </source>
</evidence>
<dbReference type="Proteomes" id="UP000219072">
    <property type="component" value="Unassembled WGS sequence"/>
</dbReference>
<keyword evidence="3" id="KW-0547">Nucleotide-binding</keyword>
<gene>
    <name evidence="6" type="ORF">SAMN06297387_10746</name>
</gene>
<keyword evidence="7" id="KW-1185">Reference proteome</keyword>
<comment type="similarity">
    <text evidence="1">Belongs to the ABC transporter superfamily.</text>
</comment>
<dbReference type="InterPro" id="IPR003593">
    <property type="entry name" value="AAA+_ATPase"/>
</dbReference>
<feature type="domain" description="ABC transporter" evidence="5">
    <location>
        <begin position="8"/>
        <end position="259"/>
    </location>
</feature>
<reference evidence="6 7" key="1">
    <citation type="submission" date="2017-09" db="EMBL/GenBank/DDBJ databases">
        <authorList>
            <person name="Ehlers B."/>
            <person name="Leendertz F.H."/>
        </authorList>
    </citation>
    <scope>NUCLEOTIDE SEQUENCE [LARGE SCALE GENOMIC DNA]</scope>
    <source>
        <strain evidence="6 7">CGMCC 4.7095</strain>
    </source>
</reference>
<organism evidence="6 7">
    <name type="scientific">Streptomyces zhaozhouensis</name>
    <dbReference type="NCBI Taxonomy" id="1300267"/>
    <lineage>
        <taxon>Bacteria</taxon>
        <taxon>Bacillati</taxon>
        <taxon>Actinomycetota</taxon>
        <taxon>Actinomycetes</taxon>
        <taxon>Kitasatosporales</taxon>
        <taxon>Streptomycetaceae</taxon>
        <taxon>Streptomyces</taxon>
    </lineage>
</organism>
<protein>
    <submittedName>
        <fullName evidence="6">Peptide/nickel transport system ATP-binding protein</fullName>
    </submittedName>
</protein>